<reference evidence="1 2" key="1">
    <citation type="journal article" date="2021" name="BMC Genomics">
        <title>Datura genome reveals duplications of psychoactive alkaloid biosynthetic genes and high mutation rate following tissue culture.</title>
        <authorList>
            <person name="Rajewski A."/>
            <person name="Carter-House D."/>
            <person name="Stajich J."/>
            <person name="Litt A."/>
        </authorList>
    </citation>
    <scope>NUCLEOTIDE SEQUENCE [LARGE SCALE GENOMIC DNA]</scope>
    <source>
        <strain evidence="1">AR-01</strain>
    </source>
</reference>
<feature type="non-terminal residue" evidence="1">
    <location>
        <position position="98"/>
    </location>
</feature>
<proteinExistence type="predicted"/>
<organism evidence="1 2">
    <name type="scientific">Datura stramonium</name>
    <name type="common">Jimsonweed</name>
    <name type="synonym">Common thornapple</name>
    <dbReference type="NCBI Taxonomy" id="4076"/>
    <lineage>
        <taxon>Eukaryota</taxon>
        <taxon>Viridiplantae</taxon>
        <taxon>Streptophyta</taxon>
        <taxon>Embryophyta</taxon>
        <taxon>Tracheophyta</taxon>
        <taxon>Spermatophyta</taxon>
        <taxon>Magnoliopsida</taxon>
        <taxon>eudicotyledons</taxon>
        <taxon>Gunneridae</taxon>
        <taxon>Pentapetalae</taxon>
        <taxon>asterids</taxon>
        <taxon>lamiids</taxon>
        <taxon>Solanales</taxon>
        <taxon>Solanaceae</taxon>
        <taxon>Solanoideae</taxon>
        <taxon>Datureae</taxon>
        <taxon>Datura</taxon>
    </lineage>
</organism>
<protein>
    <submittedName>
        <fullName evidence="1">Uncharacterized protein</fullName>
    </submittedName>
</protein>
<keyword evidence="2" id="KW-1185">Reference proteome</keyword>
<sequence>GEGGRSFWLKGVWDICDICVDLNRVKSEVWRNANGTSVQSTVGFRPLLGSCITSAVRGSGPVTYRFVTGGIFVFSVYCFTSASQRRSVDTILRLAGAA</sequence>
<accession>A0ABS8SZC6</accession>
<comment type="caution">
    <text evidence="1">The sequence shown here is derived from an EMBL/GenBank/DDBJ whole genome shotgun (WGS) entry which is preliminary data.</text>
</comment>
<feature type="non-terminal residue" evidence="1">
    <location>
        <position position="1"/>
    </location>
</feature>
<gene>
    <name evidence="1" type="ORF">HAX54_052152</name>
</gene>
<name>A0ABS8SZC6_DATST</name>
<dbReference type="EMBL" id="JACEIK010000940">
    <property type="protein sequence ID" value="MCD7464116.1"/>
    <property type="molecule type" value="Genomic_DNA"/>
</dbReference>
<dbReference type="Proteomes" id="UP000823775">
    <property type="component" value="Unassembled WGS sequence"/>
</dbReference>
<evidence type="ECO:0000313" key="2">
    <source>
        <dbReference type="Proteomes" id="UP000823775"/>
    </source>
</evidence>
<evidence type="ECO:0000313" key="1">
    <source>
        <dbReference type="EMBL" id="MCD7464116.1"/>
    </source>
</evidence>